<evidence type="ECO:0000256" key="1">
    <source>
        <dbReference type="SAM" id="Coils"/>
    </source>
</evidence>
<dbReference type="Pfam" id="PF02371">
    <property type="entry name" value="Transposase_20"/>
    <property type="match status" value="1"/>
</dbReference>
<feature type="domain" description="Transposase IS116/IS110/IS902 C-terminal" evidence="2">
    <location>
        <begin position="182"/>
        <end position="264"/>
    </location>
</feature>
<dbReference type="GO" id="GO:0004803">
    <property type="term" value="F:transposase activity"/>
    <property type="evidence" value="ECO:0007669"/>
    <property type="project" value="InterPro"/>
</dbReference>
<dbReference type="GO" id="GO:0003677">
    <property type="term" value="F:DNA binding"/>
    <property type="evidence" value="ECO:0007669"/>
    <property type="project" value="InterPro"/>
</dbReference>
<dbReference type="EMBL" id="FQZP01000118">
    <property type="protein sequence ID" value="SHJ65381.1"/>
    <property type="molecule type" value="Genomic_DNA"/>
</dbReference>
<feature type="coiled-coil region" evidence="1">
    <location>
        <begin position="143"/>
        <end position="177"/>
    </location>
</feature>
<feature type="coiled-coil region" evidence="1">
    <location>
        <begin position="44"/>
        <end position="71"/>
    </location>
</feature>
<evidence type="ECO:0000313" key="3">
    <source>
        <dbReference type="EMBL" id="SHJ65381.1"/>
    </source>
</evidence>
<sequence length="320" mass="36886">KCTKELDDNSPTKNDLKDPKTIAMLVKDGRYRDVYIPEELYQELREAVWEYERLKRRKKDIKNQVTRWLDIRFPEFEKVFSAWDGKAARIILKKCPTPARVVEAGTEGIMNIWLEQGVKGASRKKANGIVEAAQKSIGRTIGLVAAEKSLRNMLTEYEMIEKQLEEQEKQMGELLRQVPNTEYLLGMKGMGMVSTAIIVSEIGDIRRFQAARQIIKMSGLNLSENSSGKHKGQTKISKRGRKRLRTALFRIVIPLIANNEEFRMLHHRYVSREKNPLKKMQSIIALCCKLIRIIYAILTKGIEYDRNEVLRGIKPRVKAA</sequence>
<evidence type="ECO:0000313" key="4">
    <source>
        <dbReference type="Proteomes" id="UP000324781"/>
    </source>
</evidence>
<gene>
    <name evidence="3" type="ORF">SAMN05444373_11181</name>
</gene>
<name>A0A1M6L2C9_9FIRM</name>
<dbReference type="RefSeq" id="WP_149679760.1">
    <property type="nucleotide sequence ID" value="NZ_FQZP01000118.1"/>
</dbReference>
<protein>
    <submittedName>
        <fullName evidence="3">Transposase</fullName>
    </submittedName>
</protein>
<reference evidence="3 4" key="1">
    <citation type="submission" date="2016-11" db="EMBL/GenBank/DDBJ databases">
        <authorList>
            <person name="Varghese N."/>
            <person name="Submissions S."/>
        </authorList>
    </citation>
    <scope>NUCLEOTIDE SEQUENCE [LARGE SCALE GENOMIC DNA]</scope>
    <source>
        <strain evidence="3 4">DSM 19027</strain>
    </source>
</reference>
<keyword evidence="4" id="KW-1185">Reference proteome</keyword>
<dbReference type="PANTHER" id="PTHR33055:SF13">
    <property type="entry name" value="TRANSPOSASE"/>
    <property type="match status" value="1"/>
</dbReference>
<dbReference type="OrthoDB" id="9811278at2"/>
<dbReference type="NCBIfam" id="NF033542">
    <property type="entry name" value="transpos_IS110"/>
    <property type="match status" value="1"/>
</dbReference>
<dbReference type="InterPro" id="IPR003346">
    <property type="entry name" value="Transposase_20"/>
</dbReference>
<evidence type="ECO:0000259" key="2">
    <source>
        <dbReference type="Pfam" id="PF02371"/>
    </source>
</evidence>
<keyword evidence="1" id="KW-0175">Coiled coil</keyword>
<dbReference type="AlphaFoldDB" id="A0A1M6L2C9"/>
<dbReference type="GO" id="GO:0006313">
    <property type="term" value="P:DNA transposition"/>
    <property type="evidence" value="ECO:0007669"/>
    <property type="project" value="InterPro"/>
</dbReference>
<dbReference type="PANTHER" id="PTHR33055">
    <property type="entry name" value="TRANSPOSASE FOR INSERTION SEQUENCE ELEMENT IS1111A"/>
    <property type="match status" value="1"/>
</dbReference>
<proteinExistence type="predicted"/>
<feature type="non-terminal residue" evidence="3">
    <location>
        <position position="1"/>
    </location>
</feature>
<dbReference type="Proteomes" id="UP000324781">
    <property type="component" value="Unassembled WGS sequence"/>
</dbReference>
<dbReference type="InterPro" id="IPR047650">
    <property type="entry name" value="Transpos_IS110"/>
</dbReference>
<accession>A0A1M6L2C9</accession>
<organism evidence="3 4">
    <name type="scientific">Thermoclostridium caenicola</name>
    <dbReference type="NCBI Taxonomy" id="659425"/>
    <lineage>
        <taxon>Bacteria</taxon>
        <taxon>Bacillati</taxon>
        <taxon>Bacillota</taxon>
        <taxon>Clostridia</taxon>
        <taxon>Eubacteriales</taxon>
        <taxon>Oscillospiraceae</taxon>
        <taxon>Thermoclostridium</taxon>
    </lineage>
</organism>